<dbReference type="Pfam" id="PF01841">
    <property type="entry name" value="Transglut_core"/>
    <property type="match status" value="1"/>
</dbReference>
<protein>
    <submittedName>
        <fullName evidence="2">Transglutaminase superfamily protein</fullName>
    </submittedName>
</protein>
<sequence length="281" mass="31213">MKGRVVAETRAAVRAKTKGRAKQLLSRLGLVALLLAVGLGSDFRYTSVSAAPASFAALQSELEVQLQAHSAKLSADYSGDRDQLSSGIDQLTRDVMASDDYMKYIVDSYIYRVRSWGAAAKISVNIQYRESAAQTEEVERRVAELLPAIVSAGMTPEQKIRAIHDWIVTHVRYDESLQHYTAYEALEDGTAVCQGYALLAYRMLEDAGIDVRIVEGTVSSGSHVWNMVRLGSEWYHLDVTWDDPVPDRAGQVSNSYYLKSNAQMRVDHQWDASAYPATQNL</sequence>
<dbReference type="SMART" id="SM00460">
    <property type="entry name" value="TGc"/>
    <property type="match status" value="1"/>
</dbReference>
<dbReference type="RefSeq" id="WP_116187681.1">
    <property type="nucleotide sequence ID" value="NZ_QTTN01000003.1"/>
</dbReference>
<dbReference type="InterPro" id="IPR052557">
    <property type="entry name" value="CAP/Cytokinesis_protein"/>
</dbReference>
<dbReference type="InterPro" id="IPR038765">
    <property type="entry name" value="Papain-like_cys_pep_sf"/>
</dbReference>
<gene>
    <name evidence="2" type="ORF">A8990_10354</name>
</gene>
<dbReference type="PANTHER" id="PTHR46333">
    <property type="entry name" value="CYTOKINESIS PROTEIN 3"/>
    <property type="match status" value="1"/>
</dbReference>
<dbReference type="Gene3D" id="3.10.620.30">
    <property type="match status" value="1"/>
</dbReference>
<accession>A0A3D9SD17</accession>
<organism evidence="2 3">
    <name type="scientific">Paenibacillus taihuensis</name>
    <dbReference type="NCBI Taxonomy" id="1156355"/>
    <lineage>
        <taxon>Bacteria</taxon>
        <taxon>Bacillati</taxon>
        <taxon>Bacillota</taxon>
        <taxon>Bacilli</taxon>
        <taxon>Bacillales</taxon>
        <taxon>Paenibacillaceae</taxon>
        <taxon>Paenibacillus</taxon>
    </lineage>
</organism>
<dbReference type="GO" id="GO:0005737">
    <property type="term" value="C:cytoplasm"/>
    <property type="evidence" value="ECO:0007669"/>
    <property type="project" value="TreeGrafter"/>
</dbReference>
<comment type="caution">
    <text evidence="2">The sequence shown here is derived from an EMBL/GenBank/DDBJ whole genome shotgun (WGS) entry which is preliminary data.</text>
</comment>
<feature type="domain" description="Transglutaminase-like" evidence="1">
    <location>
        <begin position="185"/>
        <end position="241"/>
    </location>
</feature>
<evidence type="ECO:0000259" key="1">
    <source>
        <dbReference type="SMART" id="SM00460"/>
    </source>
</evidence>
<dbReference type="Proteomes" id="UP000256304">
    <property type="component" value="Unassembled WGS sequence"/>
</dbReference>
<dbReference type="SUPFAM" id="SSF54001">
    <property type="entry name" value="Cysteine proteinases"/>
    <property type="match status" value="1"/>
</dbReference>
<dbReference type="EMBL" id="QTTN01000003">
    <property type="protein sequence ID" value="REE92756.1"/>
    <property type="molecule type" value="Genomic_DNA"/>
</dbReference>
<name>A0A3D9SD17_9BACL</name>
<evidence type="ECO:0000313" key="2">
    <source>
        <dbReference type="EMBL" id="REE92756.1"/>
    </source>
</evidence>
<evidence type="ECO:0000313" key="3">
    <source>
        <dbReference type="Proteomes" id="UP000256304"/>
    </source>
</evidence>
<proteinExistence type="predicted"/>
<dbReference type="InterPro" id="IPR002931">
    <property type="entry name" value="Transglutaminase-like"/>
</dbReference>
<keyword evidence="3" id="KW-1185">Reference proteome</keyword>
<dbReference type="PANTHER" id="PTHR46333:SF2">
    <property type="entry name" value="CYTOKINESIS PROTEIN 3"/>
    <property type="match status" value="1"/>
</dbReference>
<reference evidence="2 3" key="1">
    <citation type="submission" date="2018-08" db="EMBL/GenBank/DDBJ databases">
        <title>Genomic Encyclopedia of Type Strains, Phase III (KMG-III): the genomes of soil and plant-associated and newly described type strains.</title>
        <authorList>
            <person name="Whitman W."/>
        </authorList>
    </citation>
    <scope>NUCLEOTIDE SEQUENCE [LARGE SCALE GENOMIC DNA]</scope>
    <source>
        <strain evidence="2 3">CGMCC 1.10966</strain>
    </source>
</reference>
<dbReference type="OrthoDB" id="9788327at2"/>
<dbReference type="AlphaFoldDB" id="A0A3D9SD17"/>